<dbReference type="GO" id="GO:0009986">
    <property type="term" value="C:cell surface"/>
    <property type="evidence" value="ECO:0007669"/>
    <property type="project" value="UniProtKB-SubCell"/>
</dbReference>
<name>A0A0E3UU33_9FUSO</name>
<dbReference type="Pfam" id="PF05658">
    <property type="entry name" value="YadA_head"/>
    <property type="match status" value="3"/>
</dbReference>
<dbReference type="InterPro" id="IPR008640">
    <property type="entry name" value="Adhesin_Head_dom"/>
</dbReference>
<dbReference type="Gene3D" id="2.150.10.10">
    <property type="entry name" value="Serralysin-like metalloprotease, C-terminal"/>
    <property type="match status" value="3"/>
</dbReference>
<evidence type="ECO:0000313" key="16">
    <source>
        <dbReference type="EMBL" id="AKC95844.1"/>
    </source>
</evidence>
<evidence type="ECO:0000256" key="12">
    <source>
        <dbReference type="SAM" id="MobiDB-lite"/>
    </source>
</evidence>
<evidence type="ECO:0000256" key="7">
    <source>
        <dbReference type="ARBA" id="ARBA00022729"/>
    </source>
</evidence>
<dbReference type="InterPro" id="IPR011049">
    <property type="entry name" value="Serralysin-like_metalloprot_C"/>
</dbReference>
<sequence length="590" mass="64293">MNKPSNNSTAIGVRNASYGQGAFAIGIESVAGNKGTFAGGENAISSGIHSISYGYNTLSAGKESISFGYYTKAYGNSSFASGYESEAYGNNAIAMGSWSYAKAKNSLALSGGTVEPSATEGVSIGKGAVTKIEEGFSIGSEALADREKGKYGYNVVEDKEYTNKDLGLDESVKYTDYIKKIKDKKQEIKNNIYDIKNLEKENEKNEINIKGLNEFNETNVHENYILQQIKKTKDSLERDLNEKKVKIKSLKTERETLDTALEELEDKIKGVTPYFSTVSAISIGNPDKGITRQLTGLSAGSEDTDAVNVAQLKAMRSYVDKKVTLKAGKSAYDIWATSSKAIEYADKHNKKLKDLTELDFIDSLKGEQGIKGDGESAYQSWLKQDGNAGKSEGDFVKWLKGDKGDKGQDGKNGKDGQDGKSAFEVWKEKKNKPNAKEEDFFKDITKGAGLLAKEKEEMNKKIEDANKKSDLALGGVSNAVAMANLPQVMGDKKFNLAASYGYYGGSHALAIGFSGTNDNQNFIYKLSGSVNSKGNLAFGIGAGVMMGSVNSKDKKIEELTKQNNIFAENIRKQNERIQKLEDIVKRLMNK</sequence>
<dbReference type="OrthoDB" id="95679at2"/>
<organism evidence="16 17">
    <name type="scientific">Sneathia vaginalis</name>
    <dbReference type="NCBI Taxonomy" id="187101"/>
    <lineage>
        <taxon>Bacteria</taxon>
        <taxon>Fusobacteriati</taxon>
        <taxon>Fusobacteriota</taxon>
        <taxon>Fusobacteriia</taxon>
        <taxon>Fusobacteriales</taxon>
        <taxon>Leptotrichiaceae</taxon>
        <taxon>Sneathia</taxon>
    </lineage>
</organism>
<feature type="coiled-coil region" evidence="11">
    <location>
        <begin position="556"/>
        <end position="590"/>
    </location>
</feature>
<dbReference type="GO" id="GO:0009279">
    <property type="term" value="C:cell outer membrane"/>
    <property type="evidence" value="ECO:0007669"/>
    <property type="project" value="UniProtKB-SubCell"/>
</dbReference>
<evidence type="ECO:0000256" key="11">
    <source>
        <dbReference type="SAM" id="Coils"/>
    </source>
</evidence>
<dbReference type="CDD" id="cd12820">
    <property type="entry name" value="LbR_YadA-like"/>
    <property type="match status" value="1"/>
</dbReference>
<keyword evidence="7" id="KW-0732">Signal</keyword>
<dbReference type="Gene3D" id="3.30.1300.30">
    <property type="entry name" value="GSPII I/J protein-like"/>
    <property type="match status" value="1"/>
</dbReference>
<dbReference type="PATRIC" id="fig|1069640.6.peg.994"/>
<dbReference type="InterPro" id="IPR008635">
    <property type="entry name" value="Coiled_stalk_dom"/>
</dbReference>
<feature type="domain" description="Trimeric autotransporter adhesin YadA-like C-terminal membrane anchor" evidence="13">
    <location>
        <begin position="486"/>
        <end position="543"/>
    </location>
</feature>
<dbReference type="Pfam" id="PF03895">
    <property type="entry name" value="YadA_anchor"/>
    <property type="match status" value="1"/>
</dbReference>
<comment type="subcellular location">
    <subcellularLocation>
        <location evidence="2">Cell outer membrane</location>
    </subcellularLocation>
    <subcellularLocation>
        <location evidence="1">Cell surface</location>
    </subcellularLocation>
</comment>
<dbReference type="SUPFAM" id="SSF54523">
    <property type="entry name" value="Pili subunits"/>
    <property type="match status" value="1"/>
</dbReference>
<proteinExistence type="inferred from homology"/>
<feature type="domain" description="Trimeric autotransporter adhesin YadA-like head" evidence="14">
    <location>
        <begin position="7"/>
        <end position="26"/>
    </location>
</feature>
<comment type="similarity">
    <text evidence="3">Belongs to the autotransporter-2 (AT-2) (TC 1.B.40) family.</text>
</comment>
<evidence type="ECO:0000313" key="17">
    <source>
        <dbReference type="Proteomes" id="UP000033103"/>
    </source>
</evidence>
<feature type="region of interest" description="Disordered" evidence="12">
    <location>
        <begin position="393"/>
        <end position="420"/>
    </location>
</feature>
<keyword evidence="11" id="KW-0175">Coiled coil</keyword>
<evidence type="ECO:0000259" key="14">
    <source>
        <dbReference type="Pfam" id="PF05658"/>
    </source>
</evidence>
<evidence type="ECO:0000256" key="10">
    <source>
        <dbReference type="ARBA" id="ARBA00023237"/>
    </source>
</evidence>
<evidence type="ECO:0000256" key="2">
    <source>
        <dbReference type="ARBA" id="ARBA00004442"/>
    </source>
</evidence>
<reference evidence="16 17" key="1">
    <citation type="journal article" date="2012" name="BMC Genomics">
        <title>Genomic sequence analysis and characterization of Sneathia amnii sp. nov.</title>
        <authorList>
            <consortium name="Vaginal Microbiome Consortium (additional members)"/>
            <person name="Harwich M.D.Jr."/>
            <person name="Serrano M.G."/>
            <person name="Fettweis J.M."/>
            <person name="Alves J.M."/>
            <person name="Reimers M.A."/>
            <person name="Buck G.A."/>
            <person name="Jefferson K.K."/>
        </authorList>
    </citation>
    <scope>NUCLEOTIDE SEQUENCE [LARGE SCALE GENOMIC DNA]</scope>
    <source>
        <strain evidence="16 17">SN35</strain>
    </source>
</reference>
<keyword evidence="6" id="KW-0812">Transmembrane</keyword>
<dbReference type="STRING" id="187101.VC03_05030"/>
<keyword evidence="17" id="KW-1185">Reference proteome</keyword>
<evidence type="ECO:0000256" key="5">
    <source>
        <dbReference type="ARBA" id="ARBA00022452"/>
    </source>
</evidence>
<evidence type="ECO:0000256" key="6">
    <source>
        <dbReference type="ARBA" id="ARBA00022692"/>
    </source>
</evidence>
<dbReference type="Proteomes" id="UP000033103">
    <property type="component" value="Chromosome"/>
</dbReference>
<feature type="domain" description="Trimeric autotransporter adhesin YadA-like head" evidence="14">
    <location>
        <begin position="87"/>
        <end position="109"/>
    </location>
</feature>
<evidence type="ECO:0000256" key="9">
    <source>
        <dbReference type="ARBA" id="ARBA00023136"/>
    </source>
</evidence>
<evidence type="ECO:0000259" key="13">
    <source>
        <dbReference type="Pfam" id="PF03895"/>
    </source>
</evidence>
<dbReference type="EMBL" id="CP011280">
    <property type="protein sequence ID" value="AKC95844.1"/>
    <property type="molecule type" value="Genomic_DNA"/>
</dbReference>
<evidence type="ECO:0000259" key="15">
    <source>
        <dbReference type="Pfam" id="PF05662"/>
    </source>
</evidence>
<dbReference type="KEGG" id="sns:VC03_05030"/>
<dbReference type="SUPFAM" id="SSF101967">
    <property type="entry name" value="Adhesin YadA, collagen-binding domain"/>
    <property type="match status" value="1"/>
</dbReference>
<feature type="domain" description="Trimeric autotransporter adhesin YadA-like stalk" evidence="15">
    <location>
        <begin position="293"/>
        <end position="332"/>
    </location>
</feature>
<keyword evidence="10" id="KW-0998">Cell outer membrane</keyword>
<feature type="domain" description="Trimeric autotransporter adhesin YadA-like head" evidence="14">
    <location>
        <begin position="61"/>
        <end position="85"/>
    </location>
</feature>
<evidence type="ECO:0008006" key="18">
    <source>
        <dbReference type="Google" id="ProtNLM"/>
    </source>
</evidence>
<dbReference type="InterPro" id="IPR005594">
    <property type="entry name" value="YadA_C"/>
</dbReference>
<dbReference type="HOGENOM" id="CLU_454846_0_0_0"/>
<dbReference type="Pfam" id="PF05662">
    <property type="entry name" value="YadA_stalk"/>
    <property type="match status" value="1"/>
</dbReference>
<evidence type="ECO:0000256" key="1">
    <source>
        <dbReference type="ARBA" id="ARBA00004241"/>
    </source>
</evidence>
<feature type="coiled-coil region" evidence="11">
    <location>
        <begin position="178"/>
        <end position="267"/>
    </location>
</feature>
<dbReference type="GO" id="GO:0015031">
    <property type="term" value="P:protein transport"/>
    <property type="evidence" value="ECO:0007669"/>
    <property type="project" value="UniProtKB-KW"/>
</dbReference>
<accession>A0A0E3UU33</accession>
<dbReference type="AlphaFoldDB" id="A0A0E3UU33"/>
<keyword evidence="9" id="KW-0472">Membrane</keyword>
<evidence type="ECO:0000256" key="8">
    <source>
        <dbReference type="ARBA" id="ARBA00022927"/>
    </source>
</evidence>
<feature type="compositionally biased region" description="Basic and acidic residues" evidence="12">
    <location>
        <begin position="393"/>
        <end position="418"/>
    </location>
</feature>
<keyword evidence="5" id="KW-1134">Transmembrane beta strand</keyword>
<keyword evidence="8" id="KW-0653">Protein transport</keyword>
<dbReference type="RefSeq" id="WP_046328948.1">
    <property type="nucleotide sequence ID" value="NZ_CP011280.1"/>
</dbReference>
<protein>
    <recommendedName>
        <fullName evidence="18">Trimeric autotransporter adhesin YadA-like C-terminal membrane anchor domain-containing protein</fullName>
    </recommendedName>
</protein>
<keyword evidence="4" id="KW-0813">Transport</keyword>
<evidence type="ECO:0000256" key="4">
    <source>
        <dbReference type="ARBA" id="ARBA00022448"/>
    </source>
</evidence>
<gene>
    <name evidence="16" type="ORF">VC03_05030</name>
</gene>
<evidence type="ECO:0000256" key="3">
    <source>
        <dbReference type="ARBA" id="ARBA00005848"/>
    </source>
</evidence>
<dbReference type="InterPro" id="IPR045584">
    <property type="entry name" value="Pilin-like"/>
</dbReference>